<dbReference type="RefSeq" id="WP_138658563.1">
    <property type="nucleotide sequence ID" value="NZ_VATY01000002.1"/>
</dbReference>
<dbReference type="Proteomes" id="UP000310314">
    <property type="component" value="Unassembled WGS sequence"/>
</dbReference>
<accession>A0A5S3PS85</accession>
<evidence type="ECO:0000313" key="1">
    <source>
        <dbReference type="EMBL" id="TMM57544.1"/>
    </source>
</evidence>
<keyword evidence="2" id="KW-1185">Reference proteome</keyword>
<reference evidence="1 2" key="1">
    <citation type="submission" date="2019-05" db="EMBL/GenBank/DDBJ databases">
        <authorList>
            <person name="Zhang J.-Y."/>
            <person name="Feg X."/>
            <person name="Du Z.-J."/>
        </authorList>
    </citation>
    <scope>NUCLEOTIDE SEQUENCE [LARGE SCALE GENOMIC DNA]</scope>
    <source>
        <strain evidence="1 2">RZ26</strain>
    </source>
</reference>
<evidence type="ECO:0000313" key="2">
    <source>
        <dbReference type="Proteomes" id="UP000310314"/>
    </source>
</evidence>
<name>A0A5S3PS85_9FLAO</name>
<sequence length="81" mass="9118">MSIILIAIVIGVIAFFALTQINKDGKYADLGINISRVYCPNCNQKQPIMRKPANERQALFGGYTCKKCKTEMDKYGKELKT</sequence>
<organism evidence="1 2">
    <name type="scientific">Maribacter algarum</name>
    <name type="common">ex Zhang et al. 2020</name>
    <dbReference type="NCBI Taxonomy" id="2578118"/>
    <lineage>
        <taxon>Bacteria</taxon>
        <taxon>Pseudomonadati</taxon>
        <taxon>Bacteroidota</taxon>
        <taxon>Flavobacteriia</taxon>
        <taxon>Flavobacteriales</taxon>
        <taxon>Flavobacteriaceae</taxon>
        <taxon>Maribacter</taxon>
    </lineage>
</organism>
<proteinExistence type="predicted"/>
<dbReference type="EMBL" id="VATY01000002">
    <property type="protein sequence ID" value="TMM57544.1"/>
    <property type="molecule type" value="Genomic_DNA"/>
</dbReference>
<protein>
    <submittedName>
        <fullName evidence="1">Uncharacterized protein</fullName>
    </submittedName>
</protein>
<dbReference type="AlphaFoldDB" id="A0A5S3PS85"/>
<comment type="caution">
    <text evidence="1">The sequence shown here is derived from an EMBL/GenBank/DDBJ whole genome shotgun (WGS) entry which is preliminary data.</text>
</comment>
<gene>
    <name evidence="1" type="ORF">FEE95_13780</name>
</gene>
<dbReference type="OrthoDB" id="292458at2"/>